<comment type="caution">
    <text evidence="1">The sequence shown here is derived from an EMBL/GenBank/DDBJ whole genome shotgun (WGS) entry which is preliminary data.</text>
</comment>
<protein>
    <submittedName>
        <fullName evidence="1">Uncharacterized protein</fullName>
    </submittedName>
</protein>
<proteinExistence type="predicted"/>
<sequence length="128" mass="14730">MLVSFSHEQIQLGIKYEPSALVTEHLELCHYQVCGYWDEEDNFYEEITLPSPLSAELAIGAIGVTGKHRWIKLTFDLKADNQDGLNYQEPQKIGELTLTYNENLEFLDENWRLDVSCPLLIAKPQTQD</sequence>
<organism evidence="1">
    <name type="scientific">Planktothricoides sp. SpSt-374</name>
    <dbReference type="NCBI Taxonomy" id="2282167"/>
    <lineage>
        <taxon>Bacteria</taxon>
        <taxon>Bacillati</taxon>
        <taxon>Cyanobacteriota</taxon>
        <taxon>Cyanophyceae</taxon>
        <taxon>Oscillatoriophycideae</taxon>
        <taxon>Oscillatoriales</taxon>
        <taxon>Oscillatoriaceae</taxon>
        <taxon>Planktothricoides</taxon>
    </lineage>
</organism>
<name>A0A7C3VIU3_9CYAN</name>
<reference evidence="1" key="1">
    <citation type="journal article" date="2020" name="mSystems">
        <title>Genome- and Community-Level Interaction Insights into Carbon Utilization and Element Cycling Functions of Hydrothermarchaeota in Hydrothermal Sediment.</title>
        <authorList>
            <person name="Zhou Z."/>
            <person name="Liu Y."/>
            <person name="Xu W."/>
            <person name="Pan J."/>
            <person name="Luo Z.H."/>
            <person name="Li M."/>
        </authorList>
    </citation>
    <scope>NUCLEOTIDE SEQUENCE [LARGE SCALE GENOMIC DNA]</scope>
    <source>
        <strain evidence="1">SpSt-374</strain>
    </source>
</reference>
<accession>A0A7C3VIU3</accession>
<dbReference type="EMBL" id="DSPX01000177">
    <property type="protein sequence ID" value="HGG02333.1"/>
    <property type="molecule type" value="Genomic_DNA"/>
</dbReference>
<gene>
    <name evidence="1" type="ORF">ENR15_17250</name>
</gene>
<evidence type="ECO:0000313" key="1">
    <source>
        <dbReference type="EMBL" id="HGG02333.1"/>
    </source>
</evidence>
<dbReference type="AlphaFoldDB" id="A0A7C3VIU3"/>